<proteinExistence type="predicted"/>
<dbReference type="Proteomes" id="UP001589776">
    <property type="component" value="Unassembled WGS sequence"/>
</dbReference>
<evidence type="ECO:0000259" key="1">
    <source>
        <dbReference type="Pfam" id="PF09851"/>
    </source>
</evidence>
<evidence type="ECO:0000313" key="2">
    <source>
        <dbReference type="EMBL" id="MFC0215054.1"/>
    </source>
</evidence>
<organism evidence="2 3">
    <name type="scientific">Paenibacillus chartarius</name>
    <dbReference type="NCBI Taxonomy" id="747481"/>
    <lineage>
        <taxon>Bacteria</taxon>
        <taxon>Bacillati</taxon>
        <taxon>Bacillota</taxon>
        <taxon>Bacilli</taxon>
        <taxon>Bacillales</taxon>
        <taxon>Paenibacillaceae</taxon>
        <taxon>Paenibacillus</taxon>
    </lineage>
</organism>
<keyword evidence="3" id="KW-1185">Reference proteome</keyword>
<sequence length="84" mass="9683">MMDGSTMMDGSMMGMMCMMMVLGLLLLILAVGVSVYVVVRLLMRKSKVEDYPLMILKERYAKGELSDEEFDHKRKLLENSDKER</sequence>
<feature type="domain" description="SHOCT" evidence="1">
    <location>
        <begin position="52"/>
        <end position="77"/>
    </location>
</feature>
<dbReference type="RefSeq" id="WP_062494061.1">
    <property type="nucleotide sequence ID" value="NZ_JBHLWN010000080.1"/>
</dbReference>
<reference evidence="2 3" key="1">
    <citation type="submission" date="2024-09" db="EMBL/GenBank/DDBJ databases">
        <authorList>
            <person name="Sun Q."/>
            <person name="Mori K."/>
        </authorList>
    </citation>
    <scope>NUCLEOTIDE SEQUENCE [LARGE SCALE GENOMIC DNA]</scope>
    <source>
        <strain evidence="2 3">CCM 7759</strain>
    </source>
</reference>
<accession>A0ABV6DQX8</accession>
<dbReference type="EMBL" id="JBHLWN010000080">
    <property type="protein sequence ID" value="MFC0215054.1"/>
    <property type="molecule type" value="Genomic_DNA"/>
</dbReference>
<name>A0ABV6DQX8_9BACL</name>
<protein>
    <submittedName>
        <fullName evidence="2">SHOCT domain-containing protein</fullName>
    </submittedName>
</protein>
<comment type="caution">
    <text evidence="2">The sequence shown here is derived from an EMBL/GenBank/DDBJ whole genome shotgun (WGS) entry which is preliminary data.</text>
</comment>
<gene>
    <name evidence="2" type="ORF">ACFFK0_21905</name>
</gene>
<evidence type="ECO:0000313" key="3">
    <source>
        <dbReference type="Proteomes" id="UP001589776"/>
    </source>
</evidence>
<dbReference type="Pfam" id="PF09851">
    <property type="entry name" value="SHOCT"/>
    <property type="match status" value="1"/>
</dbReference>
<dbReference type="InterPro" id="IPR018649">
    <property type="entry name" value="SHOCT"/>
</dbReference>